<accession>A0ABU5IAX1</accession>
<gene>
    <name evidence="1" type="ORF">SM757_03795</name>
</gene>
<organism evidence="1 2">
    <name type="scientific">Azohydromonas lata</name>
    <dbReference type="NCBI Taxonomy" id="45677"/>
    <lineage>
        <taxon>Bacteria</taxon>
        <taxon>Pseudomonadati</taxon>
        <taxon>Pseudomonadota</taxon>
        <taxon>Betaproteobacteria</taxon>
        <taxon>Burkholderiales</taxon>
        <taxon>Sphaerotilaceae</taxon>
        <taxon>Azohydromonas</taxon>
    </lineage>
</organism>
<evidence type="ECO:0000313" key="1">
    <source>
        <dbReference type="EMBL" id="MDZ5455690.1"/>
    </source>
</evidence>
<dbReference type="Proteomes" id="UP001293718">
    <property type="component" value="Unassembled WGS sequence"/>
</dbReference>
<proteinExistence type="predicted"/>
<sequence>MTFQRTGTFAALLAAATLLVGCTSPQPRHIDASGRYCFRASESPTSTCTLHAIPSEQVEADVKRFEPEPGALTLLIVRNRWADAVNQVDVSVDGAGPITTVPESLVQVRLPAGRHRLALWWDATQSNLDIDGAAGDVRFVEIQGSTWFVGSRYRWFTGDEAGARSRALSSRLIAVMDLAR</sequence>
<name>A0ABU5IAX1_9BURK</name>
<evidence type="ECO:0000313" key="2">
    <source>
        <dbReference type="Proteomes" id="UP001293718"/>
    </source>
</evidence>
<comment type="caution">
    <text evidence="1">The sequence shown here is derived from an EMBL/GenBank/DDBJ whole genome shotgun (WGS) entry which is preliminary data.</text>
</comment>
<evidence type="ECO:0008006" key="3">
    <source>
        <dbReference type="Google" id="ProtNLM"/>
    </source>
</evidence>
<reference evidence="1 2" key="1">
    <citation type="submission" date="2023-11" db="EMBL/GenBank/DDBJ databases">
        <title>Draft genome of Azohydromonas lata strain H1 (DSM1123), a polyhydroxyalkanoate producer.</title>
        <authorList>
            <person name="Traversa D."/>
            <person name="D'Addabbo P."/>
            <person name="Pazzani C."/>
            <person name="Manzari C."/>
            <person name="Chiara M."/>
            <person name="Scrascia M."/>
        </authorList>
    </citation>
    <scope>NUCLEOTIDE SEQUENCE [LARGE SCALE GENOMIC DNA]</scope>
    <source>
        <strain evidence="1 2">H1</strain>
    </source>
</reference>
<keyword evidence="2" id="KW-1185">Reference proteome</keyword>
<protein>
    <recommendedName>
        <fullName evidence="3">Lipoprotein</fullName>
    </recommendedName>
</protein>
<dbReference type="PROSITE" id="PS51257">
    <property type="entry name" value="PROKAR_LIPOPROTEIN"/>
    <property type="match status" value="1"/>
</dbReference>
<dbReference type="RefSeq" id="WP_156902147.1">
    <property type="nucleotide sequence ID" value="NZ_JAXOJX010000003.1"/>
</dbReference>
<dbReference type="EMBL" id="JAXOJX010000003">
    <property type="protein sequence ID" value="MDZ5455690.1"/>
    <property type="molecule type" value="Genomic_DNA"/>
</dbReference>